<accession>W1IR41</accession>
<organism evidence="1 2">
    <name type="scientific">Xenorhabdus cabanillasii JM26</name>
    <dbReference type="NCBI Taxonomy" id="1427517"/>
    <lineage>
        <taxon>Bacteria</taxon>
        <taxon>Pseudomonadati</taxon>
        <taxon>Pseudomonadota</taxon>
        <taxon>Gammaproteobacteria</taxon>
        <taxon>Enterobacterales</taxon>
        <taxon>Morganellaceae</taxon>
        <taxon>Xenorhabdus</taxon>
    </lineage>
</organism>
<gene>
    <name evidence="1" type="ORF">XCR1_1210008</name>
</gene>
<dbReference type="OrthoDB" id="9807077at2"/>
<sequence length="73" mass="8522">MEELSEIPVNFTFYGTANSNQMRFMELYSPGSSVHPYASLHDALNQEPWFNDIFIIREFKSLMSDLTRENANE</sequence>
<proteinExistence type="predicted"/>
<dbReference type="AlphaFoldDB" id="W1IR41"/>
<dbReference type="EMBL" id="CBXE010000026">
    <property type="protein sequence ID" value="CDL79700.1"/>
    <property type="molecule type" value="Genomic_DNA"/>
</dbReference>
<name>W1IR41_9GAMM</name>
<protein>
    <submittedName>
        <fullName evidence="1">Uncharacterized protein</fullName>
    </submittedName>
</protein>
<evidence type="ECO:0000313" key="2">
    <source>
        <dbReference type="Proteomes" id="UP000019197"/>
    </source>
</evidence>
<comment type="caution">
    <text evidence="1">The sequence shown here is derived from an EMBL/GenBank/DDBJ whole genome shotgun (WGS) entry which is preliminary data.</text>
</comment>
<reference evidence="1 2" key="1">
    <citation type="submission" date="2013-11" db="EMBL/GenBank/DDBJ databases">
        <title>Draft genome sequence and annotation of the entomopathogenic bacterium, Xenorhabdus cabanillasi strain JM26.</title>
        <authorList>
            <person name="Gualtieri M."/>
            <person name="Ogier J.C."/>
            <person name="Pages S."/>
            <person name="Givaudan A."/>
            <person name="Gaudriault S."/>
        </authorList>
    </citation>
    <scope>NUCLEOTIDE SEQUENCE [LARGE SCALE GENOMIC DNA]</scope>
    <source>
        <strain evidence="1 2">JM26</strain>
    </source>
</reference>
<evidence type="ECO:0000313" key="1">
    <source>
        <dbReference type="EMBL" id="CDL79700.1"/>
    </source>
</evidence>
<dbReference type="Proteomes" id="UP000019197">
    <property type="component" value="Unassembled WGS sequence"/>
</dbReference>